<dbReference type="RefSeq" id="WP_004570434.1">
    <property type="nucleotide sequence ID" value="NZ_CH724148.1"/>
</dbReference>
<comment type="caution">
    <text evidence="2">The sequence shown here is derived from an EMBL/GenBank/DDBJ whole genome shotgun (WGS) entry which is preliminary data.</text>
</comment>
<keyword evidence="1" id="KW-0812">Transmembrane</keyword>
<dbReference type="OrthoDB" id="1203194at2"/>
<dbReference type="AlphaFoldDB" id="A4C023"/>
<reference evidence="2 3" key="1">
    <citation type="submission" date="2006-02" db="EMBL/GenBank/DDBJ databases">
        <authorList>
            <person name="Murray A."/>
            <person name="Staley J."/>
            <person name="Ferriera S."/>
            <person name="Johnson J."/>
            <person name="Kravitz S."/>
            <person name="Halpern A."/>
            <person name="Remington K."/>
            <person name="Beeson K."/>
            <person name="Tran B."/>
            <person name="Rogers Y.-H."/>
            <person name="Friedman R."/>
            <person name="Venter J.C."/>
        </authorList>
    </citation>
    <scope>NUCLEOTIDE SEQUENCE [LARGE SCALE GENOMIC DNA]</scope>
    <source>
        <strain evidence="2 3">23-P</strain>
    </source>
</reference>
<dbReference type="STRING" id="313594.PI23P_09070"/>
<evidence type="ECO:0000256" key="1">
    <source>
        <dbReference type="SAM" id="Phobius"/>
    </source>
</evidence>
<protein>
    <submittedName>
        <fullName evidence="2">Uncharacterized protein</fullName>
    </submittedName>
</protein>
<name>A4C023_9FLAO</name>
<feature type="transmembrane region" description="Helical" evidence="1">
    <location>
        <begin position="54"/>
        <end position="71"/>
    </location>
</feature>
<evidence type="ECO:0000313" key="2">
    <source>
        <dbReference type="EMBL" id="EAR12766.1"/>
    </source>
</evidence>
<keyword evidence="3" id="KW-1185">Reference proteome</keyword>
<keyword evidence="1" id="KW-1133">Transmembrane helix</keyword>
<feature type="transmembrane region" description="Helical" evidence="1">
    <location>
        <begin position="31"/>
        <end position="48"/>
    </location>
</feature>
<evidence type="ECO:0000313" key="3">
    <source>
        <dbReference type="Proteomes" id="UP000003053"/>
    </source>
</evidence>
<keyword evidence="1" id="KW-0472">Membrane</keyword>
<gene>
    <name evidence="2" type="ORF">PI23P_09070</name>
</gene>
<organism evidence="2 3">
    <name type="scientific">Polaribacter irgensii 23-P</name>
    <dbReference type="NCBI Taxonomy" id="313594"/>
    <lineage>
        <taxon>Bacteria</taxon>
        <taxon>Pseudomonadati</taxon>
        <taxon>Bacteroidota</taxon>
        <taxon>Flavobacteriia</taxon>
        <taxon>Flavobacteriales</taxon>
        <taxon>Flavobacteriaceae</taxon>
    </lineage>
</organism>
<proteinExistence type="predicted"/>
<dbReference type="EMBL" id="AAOG01000002">
    <property type="protein sequence ID" value="EAR12766.1"/>
    <property type="molecule type" value="Genomic_DNA"/>
</dbReference>
<dbReference type="HOGENOM" id="CLU_2570882_0_0_10"/>
<sequence length="81" mass="9162">MSKSLTRVSHQKSLDNKDFVIQVTKAQLCKFFQFFGIIAVATFNILAVKISSPFLRELLFSQGIVALLFLIKKGNQKSKIK</sequence>
<accession>A4C023</accession>
<dbReference type="Proteomes" id="UP000003053">
    <property type="component" value="Unassembled WGS sequence"/>
</dbReference>